<dbReference type="PROSITE" id="PS51007">
    <property type="entry name" value="CYTC"/>
    <property type="match status" value="1"/>
</dbReference>
<gene>
    <name evidence="9" type="ORF">JQX08_06230</name>
</gene>
<keyword evidence="1" id="KW-0813">Transport</keyword>
<dbReference type="InterPro" id="IPR002327">
    <property type="entry name" value="Cyt_c_1A/1B"/>
</dbReference>
<reference evidence="9 10" key="1">
    <citation type="submission" date="2021-02" db="EMBL/GenBank/DDBJ databases">
        <authorList>
            <person name="Lee D.-H."/>
        </authorList>
    </citation>
    <scope>NUCLEOTIDE SEQUENCE [LARGE SCALE GENOMIC DNA]</scope>
    <source>
        <strain evidence="9 10">UL073</strain>
    </source>
</reference>
<dbReference type="PANTHER" id="PTHR11961">
    <property type="entry name" value="CYTOCHROME C"/>
    <property type="match status" value="1"/>
</dbReference>
<evidence type="ECO:0000259" key="8">
    <source>
        <dbReference type="PROSITE" id="PS51007"/>
    </source>
</evidence>
<protein>
    <submittedName>
        <fullName evidence="9">C-type cytochrome</fullName>
    </submittedName>
</protein>
<dbReference type="RefSeq" id="WP_204915423.1">
    <property type="nucleotide sequence ID" value="NZ_JAFEUP010000002.1"/>
</dbReference>
<dbReference type="InterPro" id="IPR036909">
    <property type="entry name" value="Cyt_c-like_dom_sf"/>
</dbReference>
<dbReference type="Pfam" id="PF00034">
    <property type="entry name" value="Cytochrom_C"/>
    <property type="match status" value="1"/>
</dbReference>
<evidence type="ECO:0000313" key="9">
    <source>
        <dbReference type="EMBL" id="MBM7060298.1"/>
    </source>
</evidence>
<evidence type="ECO:0000256" key="7">
    <source>
        <dbReference type="SAM" id="SignalP"/>
    </source>
</evidence>
<name>A0ABS2ICA8_9GAMM</name>
<keyword evidence="7" id="KW-0732">Signal</keyword>
<evidence type="ECO:0000313" key="10">
    <source>
        <dbReference type="Proteomes" id="UP000717995"/>
    </source>
</evidence>
<dbReference type="InterPro" id="IPR009056">
    <property type="entry name" value="Cyt_c-like_dom"/>
</dbReference>
<feature type="signal peptide" evidence="7">
    <location>
        <begin position="1"/>
        <end position="22"/>
    </location>
</feature>
<organism evidence="9 10">
    <name type="scientific">Zestomonas insulae</name>
    <dbReference type="NCBI Taxonomy" id="2809017"/>
    <lineage>
        <taxon>Bacteria</taxon>
        <taxon>Pseudomonadati</taxon>
        <taxon>Pseudomonadota</taxon>
        <taxon>Gammaproteobacteria</taxon>
        <taxon>Pseudomonadales</taxon>
        <taxon>Pseudomonadaceae</taxon>
        <taxon>Zestomonas</taxon>
    </lineage>
</organism>
<comment type="caution">
    <text evidence="9">The sequence shown here is derived from an EMBL/GenBank/DDBJ whole genome shotgun (WGS) entry which is preliminary data.</text>
</comment>
<dbReference type="PRINTS" id="PR00604">
    <property type="entry name" value="CYTCHRMECIAB"/>
</dbReference>
<keyword evidence="5 6" id="KW-0408">Iron</keyword>
<keyword evidence="2 6" id="KW-0349">Heme</keyword>
<evidence type="ECO:0000256" key="2">
    <source>
        <dbReference type="ARBA" id="ARBA00022617"/>
    </source>
</evidence>
<evidence type="ECO:0000256" key="4">
    <source>
        <dbReference type="ARBA" id="ARBA00022982"/>
    </source>
</evidence>
<keyword evidence="3 6" id="KW-0479">Metal-binding</keyword>
<dbReference type="Gene3D" id="1.10.760.10">
    <property type="entry name" value="Cytochrome c-like domain"/>
    <property type="match status" value="1"/>
</dbReference>
<evidence type="ECO:0000256" key="3">
    <source>
        <dbReference type="ARBA" id="ARBA00022723"/>
    </source>
</evidence>
<accession>A0ABS2ICA8</accession>
<dbReference type="Proteomes" id="UP000717995">
    <property type="component" value="Unassembled WGS sequence"/>
</dbReference>
<dbReference type="SUPFAM" id="SSF46626">
    <property type="entry name" value="Cytochrome c"/>
    <property type="match status" value="1"/>
</dbReference>
<feature type="chain" id="PRO_5047132267" evidence="7">
    <location>
        <begin position="23"/>
        <end position="124"/>
    </location>
</feature>
<feature type="domain" description="Cytochrome c" evidence="8">
    <location>
        <begin position="25"/>
        <end position="124"/>
    </location>
</feature>
<keyword evidence="10" id="KW-1185">Reference proteome</keyword>
<keyword evidence="4" id="KW-0249">Electron transport</keyword>
<evidence type="ECO:0000256" key="1">
    <source>
        <dbReference type="ARBA" id="ARBA00022448"/>
    </source>
</evidence>
<proteinExistence type="predicted"/>
<sequence length="124" mass="13050">MPFLTRSLAGLSLLLLSHALHAADCDASAGEKIFQTKCSACHALDSERVGPHLAGVVGRPIGAVPGFAYSADLAAASSSNWSLEQLDRWLTAPAKMFPETAMAFGGLRNPGERQAVLCFLTQHG</sequence>
<evidence type="ECO:0000256" key="6">
    <source>
        <dbReference type="PROSITE-ProRule" id="PRU00433"/>
    </source>
</evidence>
<evidence type="ECO:0000256" key="5">
    <source>
        <dbReference type="ARBA" id="ARBA00023004"/>
    </source>
</evidence>
<dbReference type="EMBL" id="JAFEUP010000002">
    <property type="protein sequence ID" value="MBM7060298.1"/>
    <property type="molecule type" value="Genomic_DNA"/>
</dbReference>